<gene>
    <name evidence="7" type="ORF">GT755_15895</name>
</gene>
<dbReference type="EC" id="2.3.1.47" evidence="2"/>
<dbReference type="InterPro" id="IPR015424">
    <property type="entry name" value="PyrdxlP-dep_Trfase"/>
</dbReference>
<reference evidence="7 8" key="1">
    <citation type="submission" date="2020-01" db="EMBL/GenBank/DDBJ databases">
        <title>Herbidospora sp. NEAU-GS84 nov., a novel actinomycete isolated from soil.</title>
        <authorList>
            <person name="Han L."/>
        </authorList>
    </citation>
    <scope>NUCLEOTIDE SEQUENCE [LARGE SCALE GENOMIC DNA]</scope>
    <source>
        <strain evidence="7 8">NEAU-GS84</strain>
    </source>
</reference>
<dbReference type="InterPro" id="IPR015421">
    <property type="entry name" value="PyrdxlP-dep_Trfase_major"/>
</dbReference>
<sequence length="380" mass="40945">MTTSSQPAAARVRARVERFHEVRVAGEWGGRELLFGRAPEADDVLVNSNDYLALAGDDRVVKRIADSLADGYVQGGHAQLVLERDLAAHMHAPAGVLCQSGWDANLGLLQAIADAHTPVYVDQIAHMSLAAGARLAGAPLRVFRHNDLDHLRSRIDRHGPGIVAVEALYSTNGSHCPLPEMCDLAEETGCVLVVDESHSLGTTGPLGAGMVVELGLADRVHFRIASLSKAFAGRAGFVTTTDPAFVPYFRLESFPAVFSSALLSHDVAGLAATLEAVRTDEWRRDRLHQVSEWVRDEVAALGFDLEGSASHIVALQTGTERATIEVRELLEEHGVFGSVFAPPATPRDRALVRLSLHAGLGDDDVDRIIAACEVVRDRWS</sequence>
<protein>
    <recommendedName>
        <fullName evidence="2">8-amino-7-oxononanoate synthase</fullName>
        <ecNumber evidence="2">2.3.1.47</ecNumber>
    </recommendedName>
</protein>
<comment type="cofactor">
    <cofactor evidence="1">
        <name>pyridoxal 5'-phosphate</name>
        <dbReference type="ChEBI" id="CHEBI:597326"/>
    </cofactor>
</comment>
<dbReference type="InterPro" id="IPR015422">
    <property type="entry name" value="PyrdxlP-dep_Trfase_small"/>
</dbReference>
<dbReference type="GO" id="GO:0008710">
    <property type="term" value="F:8-amino-7-oxononanoate synthase activity"/>
    <property type="evidence" value="ECO:0007669"/>
    <property type="project" value="UniProtKB-EC"/>
</dbReference>
<feature type="domain" description="Aminotransferase class I/classII large" evidence="6">
    <location>
        <begin position="44"/>
        <end position="370"/>
    </location>
</feature>
<dbReference type="RefSeq" id="WP_161480466.1">
    <property type="nucleotide sequence ID" value="NZ_WXEW01000004.1"/>
</dbReference>
<comment type="catalytic activity">
    <reaction evidence="5">
        <text>6-carboxyhexanoyl-[ACP] + L-alanine + H(+) = (8S)-8-amino-7-oxononanoate + holo-[ACP] + CO2</text>
        <dbReference type="Rhea" id="RHEA:42288"/>
        <dbReference type="Rhea" id="RHEA-COMP:9685"/>
        <dbReference type="Rhea" id="RHEA-COMP:9955"/>
        <dbReference type="ChEBI" id="CHEBI:15378"/>
        <dbReference type="ChEBI" id="CHEBI:16526"/>
        <dbReference type="ChEBI" id="CHEBI:57972"/>
        <dbReference type="ChEBI" id="CHEBI:64479"/>
        <dbReference type="ChEBI" id="CHEBI:78846"/>
        <dbReference type="ChEBI" id="CHEBI:149468"/>
        <dbReference type="EC" id="2.3.1.47"/>
    </reaction>
</comment>
<dbReference type="PANTHER" id="PTHR13693">
    <property type="entry name" value="CLASS II AMINOTRANSFERASE/8-AMINO-7-OXONONANOATE SYNTHASE"/>
    <property type="match status" value="1"/>
</dbReference>
<comment type="caution">
    <text evidence="7">The sequence shown here is derived from an EMBL/GenBank/DDBJ whole genome shotgun (WGS) entry which is preliminary data.</text>
</comment>
<dbReference type="EMBL" id="WXEW01000004">
    <property type="protein sequence ID" value="NAS23170.1"/>
    <property type="molecule type" value="Genomic_DNA"/>
</dbReference>
<dbReference type="InterPro" id="IPR004839">
    <property type="entry name" value="Aminotransferase_I/II_large"/>
</dbReference>
<name>A0A7C9N0Q6_9ACTN</name>
<accession>A0A7C9N0Q6</accession>
<dbReference type="Gene3D" id="3.90.1150.10">
    <property type="entry name" value="Aspartate Aminotransferase, domain 1"/>
    <property type="match status" value="1"/>
</dbReference>
<dbReference type="PANTHER" id="PTHR13693:SF100">
    <property type="entry name" value="8-AMINO-7-OXONONANOATE SYNTHASE"/>
    <property type="match status" value="1"/>
</dbReference>
<dbReference type="AlphaFoldDB" id="A0A7C9N0Q6"/>
<dbReference type="GO" id="GO:0009102">
    <property type="term" value="P:biotin biosynthetic process"/>
    <property type="evidence" value="ECO:0007669"/>
    <property type="project" value="TreeGrafter"/>
</dbReference>
<proteinExistence type="predicted"/>
<keyword evidence="3" id="KW-0808">Transferase</keyword>
<evidence type="ECO:0000256" key="2">
    <source>
        <dbReference type="ARBA" id="ARBA00013187"/>
    </source>
</evidence>
<evidence type="ECO:0000256" key="3">
    <source>
        <dbReference type="ARBA" id="ARBA00022679"/>
    </source>
</evidence>
<keyword evidence="8" id="KW-1185">Reference proteome</keyword>
<evidence type="ECO:0000313" key="7">
    <source>
        <dbReference type="EMBL" id="NAS23170.1"/>
    </source>
</evidence>
<keyword evidence="4" id="KW-0663">Pyridoxal phosphate</keyword>
<dbReference type="GO" id="GO:0030170">
    <property type="term" value="F:pyridoxal phosphate binding"/>
    <property type="evidence" value="ECO:0007669"/>
    <property type="project" value="InterPro"/>
</dbReference>
<evidence type="ECO:0000256" key="1">
    <source>
        <dbReference type="ARBA" id="ARBA00001933"/>
    </source>
</evidence>
<dbReference type="SUPFAM" id="SSF53383">
    <property type="entry name" value="PLP-dependent transferases"/>
    <property type="match status" value="1"/>
</dbReference>
<evidence type="ECO:0000256" key="5">
    <source>
        <dbReference type="ARBA" id="ARBA00047715"/>
    </source>
</evidence>
<organism evidence="7 8">
    <name type="scientific">Herbidospora solisilvae</name>
    <dbReference type="NCBI Taxonomy" id="2696284"/>
    <lineage>
        <taxon>Bacteria</taxon>
        <taxon>Bacillati</taxon>
        <taxon>Actinomycetota</taxon>
        <taxon>Actinomycetes</taxon>
        <taxon>Streptosporangiales</taxon>
        <taxon>Streptosporangiaceae</taxon>
        <taxon>Herbidospora</taxon>
    </lineage>
</organism>
<dbReference type="Proteomes" id="UP000479526">
    <property type="component" value="Unassembled WGS sequence"/>
</dbReference>
<dbReference type="Gene3D" id="3.40.640.10">
    <property type="entry name" value="Type I PLP-dependent aspartate aminotransferase-like (Major domain)"/>
    <property type="match status" value="1"/>
</dbReference>
<dbReference type="Pfam" id="PF00155">
    <property type="entry name" value="Aminotran_1_2"/>
    <property type="match status" value="1"/>
</dbReference>
<evidence type="ECO:0000259" key="6">
    <source>
        <dbReference type="Pfam" id="PF00155"/>
    </source>
</evidence>
<dbReference type="NCBIfam" id="NF005526">
    <property type="entry name" value="PRK07179.1"/>
    <property type="match status" value="1"/>
</dbReference>
<evidence type="ECO:0000313" key="8">
    <source>
        <dbReference type="Proteomes" id="UP000479526"/>
    </source>
</evidence>
<dbReference type="InterPro" id="IPR050087">
    <property type="entry name" value="AON_synthase_class-II"/>
</dbReference>
<evidence type="ECO:0000256" key="4">
    <source>
        <dbReference type="ARBA" id="ARBA00022898"/>
    </source>
</evidence>